<dbReference type="RefSeq" id="WP_129601065.1">
    <property type="nucleotide sequence ID" value="NZ_SBLB01000001.1"/>
</dbReference>
<accession>A0A4Q2URB9</accession>
<dbReference type="SUPFAM" id="SSF53756">
    <property type="entry name" value="UDP-Glycosyltransferase/glycogen phosphorylase"/>
    <property type="match status" value="1"/>
</dbReference>
<comment type="caution">
    <text evidence="2">The sequence shown here is derived from an EMBL/GenBank/DDBJ whole genome shotgun (WGS) entry which is preliminary data.</text>
</comment>
<dbReference type="Pfam" id="PF13579">
    <property type="entry name" value="Glyco_trans_4_4"/>
    <property type="match status" value="1"/>
</dbReference>
<evidence type="ECO:0000259" key="1">
    <source>
        <dbReference type="Pfam" id="PF13579"/>
    </source>
</evidence>
<dbReference type="GO" id="GO:0016758">
    <property type="term" value="F:hexosyltransferase activity"/>
    <property type="evidence" value="ECO:0007669"/>
    <property type="project" value="TreeGrafter"/>
</dbReference>
<keyword evidence="3" id="KW-1185">Reference proteome</keyword>
<dbReference type="CDD" id="cd03794">
    <property type="entry name" value="GT4_WbuB-like"/>
    <property type="match status" value="1"/>
</dbReference>
<dbReference type="Proteomes" id="UP000290407">
    <property type="component" value="Unassembled WGS sequence"/>
</dbReference>
<gene>
    <name evidence="2" type="ORF">EQG79_08245</name>
</gene>
<dbReference type="PANTHER" id="PTHR45947">
    <property type="entry name" value="SULFOQUINOVOSYL TRANSFERASE SQD2"/>
    <property type="match status" value="1"/>
</dbReference>
<feature type="domain" description="Glycosyltransferase subfamily 4-like N-terminal" evidence="1">
    <location>
        <begin position="25"/>
        <end position="183"/>
    </location>
</feature>
<dbReference type="EMBL" id="SBLB01000001">
    <property type="protein sequence ID" value="RYC72094.1"/>
    <property type="molecule type" value="Genomic_DNA"/>
</dbReference>
<reference evidence="2 3" key="1">
    <citation type="submission" date="2019-01" db="EMBL/GenBank/DDBJ databases">
        <title>Spirosoma flava sp. nov., a propanil-degrading bacterium isolated from herbicide-contaminated soil.</title>
        <authorList>
            <person name="Zhang L."/>
            <person name="Jiang J.-D."/>
        </authorList>
    </citation>
    <scope>NUCLEOTIDE SEQUENCE [LARGE SCALE GENOMIC DNA]</scope>
    <source>
        <strain evidence="2 3">TY50</strain>
    </source>
</reference>
<dbReference type="AlphaFoldDB" id="A0A4Q2URB9"/>
<protein>
    <submittedName>
        <fullName evidence="2">Glycosyltransferase WbuB</fullName>
    </submittedName>
</protein>
<dbReference type="InterPro" id="IPR028098">
    <property type="entry name" value="Glyco_trans_4-like_N"/>
</dbReference>
<sequence length="404" mass="46019">MTILFLTYYFEPDLCAGSFRNSALVAELSRQLTADDRLHVVTTQPNRYQSFYRLAPAHEERGNLVIDRISVPAHANGFRDQIWSFGAYYRAARQLTKVHDYDVVIASSSRLFTAFLGARLARSRRIPLLLDIRDLFRETIVELLGHPLSWPLNPVLWAVERYTFGYARHINLVSEGFTSYFGRYRQASYSFYTNGIDREFMPTNNPVTPAPDATRPVTILYAGNIGAGQRLEIIVPQAAWLLGNRFRFVVIGDGSRLSALEAAVRDWGLKNVELRPPVDRKTLLAEYQRADYLFVHLSNLRALKRVLPSKLFEYGATDKPILAGVGGYAARFVRLHLSNYRLFSPGNVAELVTQLQQTPYQTQYRPDFIRQFSRQQIMVELARCLLEAATDRKPVSRAASTTTV</sequence>
<name>A0A4Q2URB9_9BACT</name>
<dbReference type="Pfam" id="PF13692">
    <property type="entry name" value="Glyco_trans_1_4"/>
    <property type="match status" value="1"/>
</dbReference>
<proteinExistence type="predicted"/>
<dbReference type="Gene3D" id="3.40.50.2000">
    <property type="entry name" value="Glycogen Phosphorylase B"/>
    <property type="match status" value="2"/>
</dbReference>
<dbReference type="InterPro" id="IPR050194">
    <property type="entry name" value="Glycosyltransferase_grp1"/>
</dbReference>
<organism evidence="2 3">
    <name type="scientific">Spirosoma sordidisoli</name>
    <dbReference type="NCBI Taxonomy" id="2502893"/>
    <lineage>
        <taxon>Bacteria</taxon>
        <taxon>Pseudomonadati</taxon>
        <taxon>Bacteroidota</taxon>
        <taxon>Cytophagia</taxon>
        <taxon>Cytophagales</taxon>
        <taxon>Cytophagaceae</taxon>
        <taxon>Spirosoma</taxon>
    </lineage>
</organism>
<dbReference type="PANTHER" id="PTHR45947:SF3">
    <property type="entry name" value="SULFOQUINOVOSYL TRANSFERASE SQD2"/>
    <property type="match status" value="1"/>
</dbReference>
<evidence type="ECO:0000313" key="3">
    <source>
        <dbReference type="Proteomes" id="UP000290407"/>
    </source>
</evidence>
<keyword evidence="2" id="KW-0808">Transferase</keyword>
<evidence type="ECO:0000313" key="2">
    <source>
        <dbReference type="EMBL" id="RYC72094.1"/>
    </source>
</evidence>